<comment type="caution">
    <text evidence="1">The sequence shown here is derived from an EMBL/GenBank/DDBJ whole genome shotgun (WGS) entry which is preliminary data.</text>
</comment>
<reference evidence="1 2" key="1">
    <citation type="submission" date="2019-10" db="EMBL/GenBank/DDBJ databases">
        <title>Whole genome shotgun sequence of Acrocarpospora macrocephala NBRC 16266.</title>
        <authorList>
            <person name="Ichikawa N."/>
            <person name="Kimura A."/>
            <person name="Kitahashi Y."/>
            <person name="Komaki H."/>
            <person name="Oguchi A."/>
        </authorList>
    </citation>
    <scope>NUCLEOTIDE SEQUENCE [LARGE SCALE GENOMIC DNA]</scope>
    <source>
        <strain evidence="1 2">NBRC 16266</strain>
    </source>
</reference>
<dbReference type="Proteomes" id="UP000331127">
    <property type="component" value="Unassembled WGS sequence"/>
</dbReference>
<keyword evidence="2" id="KW-1185">Reference proteome</keyword>
<dbReference type="RefSeq" id="WP_155354044.1">
    <property type="nucleotide sequence ID" value="NZ_BAAAHL010000038.1"/>
</dbReference>
<evidence type="ECO:0000313" key="1">
    <source>
        <dbReference type="EMBL" id="GES08444.1"/>
    </source>
</evidence>
<sequence>MFRASTVQDVEVSGESGYVDALLAKLLDIDHHRIAANDSLVLRKAVLGLLEIVAELERRLIALEGPDVRTEWTTRLEEHLSAAQPVYATTDDKQTAQ</sequence>
<name>A0A5M3WHI7_9ACTN</name>
<evidence type="ECO:0000313" key="2">
    <source>
        <dbReference type="Proteomes" id="UP000331127"/>
    </source>
</evidence>
<protein>
    <submittedName>
        <fullName evidence="1">Uncharacterized protein</fullName>
    </submittedName>
</protein>
<gene>
    <name evidence="1" type="ORF">Amac_020400</name>
</gene>
<dbReference type="EMBL" id="BLAE01000010">
    <property type="protein sequence ID" value="GES08444.1"/>
    <property type="molecule type" value="Genomic_DNA"/>
</dbReference>
<dbReference type="OrthoDB" id="5189061at2"/>
<organism evidence="1 2">
    <name type="scientific">Acrocarpospora macrocephala</name>
    <dbReference type="NCBI Taxonomy" id="150177"/>
    <lineage>
        <taxon>Bacteria</taxon>
        <taxon>Bacillati</taxon>
        <taxon>Actinomycetota</taxon>
        <taxon>Actinomycetes</taxon>
        <taxon>Streptosporangiales</taxon>
        <taxon>Streptosporangiaceae</taxon>
        <taxon>Acrocarpospora</taxon>
    </lineage>
</organism>
<proteinExistence type="predicted"/>
<accession>A0A5M3WHI7</accession>
<dbReference type="AlphaFoldDB" id="A0A5M3WHI7"/>